<organism evidence="1 2">
    <name type="scientific">Caenorhabditis remanei</name>
    <name type="common">Caenorhabditis vulgaris</name>
    <dbReference type="NCBI Taxonomy" id="31234"/>
    <lineage>
        <taxon>Eukaryota</taxon>
        <taxon>Metazoa</taxon>
        <taxon>Ecdysozoa</taxon>
        <taxon>Nematoda</taxon>
        <taxon>Chromadorea</taxon>
        <taxon>Rhabditida</taxon>
        <taxon>Rhabditina</taxon>
        <taxon>Rhabditomorpha</taxon>
        <taxon>Rhabditoidea</taxon>
        <taxon>Rhabditidae</taxon>
        <taxon>Peloderinae</taxon>
        <taxon>Caenorhabditis</taxon>
    </lineage>
</organism>
<dbReference type="Proteomes" id="UP000483820">
    <property type="component" value="Chromosome II"/>
</dbReference>
<evidence type="ECO:0000313" key="1">
    <source>
        <dbReference type="EMBL" id="KAF1767797.1"/>
    </source>
</evidence>
<dbReference type="AlphaFoldDB" id="A0A6A5HN92"/>
<dbReference type="KEGG" id="crq:GCK72_007756"/>
<protein>
    <submittedName>
        <fullName evidence="1">Uncharacterized protein</fullName>
    </submittedName>
</protein>
<evidence type="ECO:0000313" key="2">
    <source>
        <dbReference type="Proteomes" id="UP000483820"/>
    </source>
</evidence>
<reference evidence="1 2" key="1">
    <citation type="submission" date="2019-12" db="EMBL/GenBank/DDBJ databases">
        <title>Chromosome-level assembly of the Caenorhabditis remanei genome.</title>
        <authorList>
            <person name="Teterina A.A."/>
            <person name="Willis J.H."/>
            <person name="Phillips P.C."/>
        </authorList>
    </citation>
    <scope>NUCLEOTIDE SEQUENCE [LARGE SCALE GENOMIC DNA]</scope>
    <source>
        <strain evidence="1 2">PX506</strain>
        <tissue evidence="1">Whole organism</tissue>
    </source>
</reference>
<dbReference type="GeneID" id="9804889"/>
<dbReference type="RefSeq" id="XP_053590621.1">
    <property type="nucleotide sequence ID" value="XM_053726427.1"/>
</dbReference>
<sequence length="174" mass="20149">MGSNIFSRSLIAPLRSPGRTPNNWYAELEQCVNRKSDAVPVCVSNILKTNITIVVNHEEGDNWLFCTVPFYGKRRFMEDTNREIDNRRTLPEIIFSIWTTCRIIKLRWTNKSFSQFVDVVSALSSIKTYFCYGDERVCPGYVILKLDEDQSNVPIFYVMYSCTHLAILKLIGFN</sequence>
<accession>A0A6A5HN92</accession>
<proteinExistence type="predicted"/>
<comment type="caution">
    <text evidence="1">The sequence shown here is derived from an EMBL/GenBank/DDBJ whole genome shotgun (WGS) entry which is preliminary data.</text>
</comment>
<dbReference type="EMBL" id="WUAV01000002">
    <property type="protein sequence ID" value="KAF1767797.1"/>
    <property type="molecule type" value="Genomic_DNA"/>
</dbReference>
<dbReference type="CTD" id="9804889"/>
<name>A0A6A5HN92_CAERE</name>
<gene>
    <name evidence="1" type="ORF">GCK72_007756</name>
</gene>